<dbReference type="EMBL" id="BGPR01006120">
    <property type="protein sequence ID" value="GBN16238.1"/>
    <property type="molecule type" value="Genomic_DNA"/>
</dbReference>
<gene>
    <name evidence="2" type="ORF">AVEN_212590_1</name>
</gene>
<feature type="region of interest" description="Disordered" evidence="1">
    <location>
        <begin position="21"/>
        <end position="43"/>
    </location>
</feature>
<sequence length="94" mass="10763">MLESIGRLRLLPMIPGSVPVRRPRRLVPSSTSTSHHPDVQLPRIPVFSREPQLKTLVADEGPSTNRHHNHWMIRCSLLVTILSRWNSSTVVRQQ</sequence>
<name>A0A4Y2LNE6_ARAVE</name>
<comment type="caution">
    <text evidence="2">The sequence shown here is derived from an EMBL/GenBank/DDBJ whole genome shotgun (WGS) entry which is preliminary data.</text>
</comment>
<accession>A0A4Y2LNE6</accession>
<evidence type="ECO:0000313" key="3">
    <source>
        <dbReference type="Proteomes" id="UP000499080"/>
    </source>
</evidence>
<organism evidence="2 3">
    <name type="scientific">Araneus ventricosus</name>
    <name type="common">Orbweaver spider</name>
    <name type="synonym">Epeira ventricosa</name>
    <dbReference type="NCBI Taxonomy" id="182803"/>
    <lineage>
        <taxon>Eukaryota</taxon>
        <taxon>Metazoa</taxon>
        <taxon>Ecdysozoa</taxon>
        <taxon>Arthropoda</taxon>
        <taxon>Chelicerata</taxon>
        <taxon>Arachnida</taxon>
        <taxon>Araneae</taxon>
        <taxon>Araneomorphae</taxon>
        <taxon>Entelegynae</taxon>
        <taxon>Araneoidea</taxon>
        <taxon>Araneidae</taxon>
        <taxon>Araneus</taxon>
    </lineage>
</organism>
<reference evidence="2 3" key="1">
    <citation type="journal article" date="2019" name="Sci. Rep.">
        <title>Orb-weaving spider Araneus ventricosus genome elucidates the spidroin gene catalogue.</title>
        <authorList>
            <person name="Kono N."/>
            <person name="Nakamura H."/>
            <person name="Ohtoshi R."/>
            <person name="Moran D.A.P."/>
            <person name="Shinohara A."/>
            <person name="Yoshida Y."/>
            <person name="Fujiwara M."/>
            <person name="Mori M."/>
            <person name="Tomita M."/>
            <person name="Arakawa K."/>
        </authorList>
    </citation>
    <scope>NUCLEOTIDE SEQUENCE [LARGE SCALE GENOMIC DNA]</scope>
</reference>
<proteinExistence type="predicted"/>
<evidence type="ECO:0000256" key="1">
    <source>
        <dbReference type="SAM" id="MobiDB-lite"/>
    </source>
</evidence>
<protein>
    <submittedName>
        <fullName evidence="2">Uncharacterized protein</fullName>
    </submittedName>
</protein>
<keyword evidence="3" id="KW-1185">Reference proteome</keyword>
<dbReference type="Proteomes" id="UP000499080">
    <property type="component" value="Unassembled WGS sequence"/>
</dbReference>
<dbReference type="AlphaFoldDB" id="A0A4Y2LNE6"/>
<evidence type="ECO:0000313" key="2">
    <source>
        <dbReference type="EMBL" id="GBN16238.1"/>
    </source>
</evidence>